<evidence type="ECO:0000256" key="1">
    <source>
        <dbReference type="SAM" id="Phobius"/>
    </source>
</evidence>
<gene>
    <name evidence="2" type="ORF">HA49_04850</name>
</gene>
<evidence type="ECO:0000313" key="2">
    <source>
        <dbReference type="EMBL" id="KGD76810.1"/>
    </source>
</evidence>
<dbReference type="OrthoDB" id="8778565at2"/>
<dbReference type="InterPro" id="IPR020017">
    <property type="entry name" value="XapX_domain"/>
</dbReference>
<keyword evidence="1" id="KW-0812">Transmembrane</keyword>
<keyword evidence="3" id="KW-1185">Reference proteome</keyword>
<comment type="caution">
    <text evidence="2">The sequence shown here is derived from an EMBL/GenBank/DDBJ whole genome shotgun (WGS) entry which is preliminary data.</text>
</comment>
<protein>
    <submittedName>
        <fullName evidence="2">XapX domain-containing protein</fullName>
    </submittedName>
</protein>
<dbReference type="NCBIfam" id="TIGR03510">
    <property type="entry name" value="XapX"/>
    <property type="match status" value="1"/>
</dbReference>
<feature type="transmembrane region" description="Helical" evidence="1">
    <location>
        <begin position="31"/>
        <end position="50"/>
    </location>
</feature>
<name>A0A095VQ75_9GAMM</name>
<dbReference type="STRING" id="642227.HA49_04850"/>
<evidence type="ECO:0000313" key="3">
    <source>
        <dbReference type="Proteomes" id="UP000029577"/>
    </source>
</evidence>
<dbReference type="AlphaFoldDB" id="A0A095VQ75"/>
<reference evidence="2" key="1">
    <citation type="submission" date="2014-12" db="EMBL/GenBank/DDBJ databases">
        <title>The draft genome of the Tatumella morbirosei type strain, LMG23360T isolated from pineapple rot.</title>
        <authorList>
            <person name="Smits T.H."/>
            <person name="Palmer M."/>
            <person name="Venter S.N."/>
            <person name="Duffy B."/>
            <person name="Steenkamp E.T."/>
            <person name="Chan W.Y."/>
            <person name="Coutinho T.A."/>
            <person name="Coetzee M.P."/>
            <person name="De Maayer P."/>
        </authorList>
    </citation>
    <scope>NUCLEOTIDE SEQUENCE [LARGE SCALE GENOMIC DNA]</scope>
    <source>
        <strain evidence="2">LMG 23360</strain>
    </source>
</reference>
<dbReference type="RefSeq" id="WP_038017295.1">
    <property type="nucleotide sequence ID" value="NZ_JPKR02000001.1"/>
</dbReference>
<sequence length="55" mass="6002">MMQLFYALMAGLSVGLFFTWLKLPLPAPPTMTGIVGAFGVFAGSVIFRTLSSYFH</sequence>
<keyword evidence="1" id="KW-0472">Membrane</keyword>
<feature type="transmembrane region" description="Helical" evidence="1">
    <location>
        <begin position="5"/>
        <end position="25"/>
    </location>
</feature>
<accession>A0A095VQ75</accession>
<organism evidence="2 3">
    <name type="scientific">Tatumella morbirosei</name>
    <dbReference type="NCBI Taxonomy" id="642227"/>
    <lineage>
        <taxon>Bacteria</taxon>
        <taxon>Pseudomonadati</taxon>
        <taxon>Pseudomonadota</taxon>
        <taxon>Gammaproteobacteria</taxon>
        <taxon>Enterobacterales</taxon>
        <taxon>Erwiniaceae</taxon>
        <taxon>Tatumella</taxon>
    </lineage>
</organism>
<dbReference type="EMBL" id="JPKR02000001">
    <property type="protein sequence ID" value="KGD76810.1"/>
    <property type="molecule type" value="Genomic_DNA"/>
</dbReference>
<proteinExistence type="predicted"/>
<keyword evidence="1" id="KW-1133">Transmembrane helix</keyword>
<dbReference type="Proteomes" id="UP000029577">
    <property type="component" value="Unassembled WGS sequence"/>
</dbReference>